<dbReference type="Gene3D" id="2.40.50.1020">
    <property type="entry name" value="LytTr DNA-binding domain"/>
    <property type="match status" value="1"/>
</dbReference>
<evidence type="ECO:0000313" key="3">
    <source>
        <dbReference type="Proteomes" id="UP000095563"/>
    </source>
</evidence>
<dbReference type="GO" id="GO:0003677">
    <property type="term" value="F:DNA binding"/>
    <property type="evidence" value="ECO:0007669"/>
    <property type="project" value="InterPro"/>
</dbReference>
<evidence type="ECO:0000313" key="2">
    <source>
        <dbReference type="EMBL" id="CUQ32079.1"/>
    </source>
</evidence>
<dbReference type="InterPro" id="IPR046947">
    <property type="entry name" value="LytR-like"/>
</dbReference>
<dbReference type="AlphaFoldDB" id="A0A174VM27"/>
<dbReference type="InterPro" id="IPR007492">
    <property type="entry name" value="LytTR_DNA-bd_dom"/>
</dbReference>
<dbReference type="PANTHER" id="PTHR37299:SF1">
    <property type="entry name" value="STAGE 0 SPORULATION PROTEIN A HOMOLOG"/>
    <property type="match status" value="1"/>
</dbReference>
<dbReference type="RefSeq" id="WP_055209157.1">
    <property type="nucleotide sequence ID" value="NZ_CZBO01000010.1"/>
</dbReference>
<dbReference type="PANTHER" id="PTHR37299">
    <property type="entry name" value="TRANSCRIPTIONAL REGULATOR-RELATED"/>
    <property type="match status" value="1"/>
</dbReference>
<proteinExistence type="predicted"/>
<dbReference type="GO" id="GO:0000156">
    <property type="term" value="F:phosphorelay response regulator activity"/>
    <property type="evidence" value="ECO:0007669"/>
    <property type="project" value="InterPro"/>
</dbReference>
<dbReference type="Proteomes" id="UP000095563">
    <property type="component" value="Unassembled WGS sequence"/>
</dbReference>
<evidence type="ECO:0000259" key="1">
    <source>
        <dbReference type="PROSITE" id="PS50930"/>
    </source>
</evidence>
<sequence>MIKINLILKNKNLIETLKSDLKSFFIQEFKIIIEEGLSKEINNNDIVISFIELKNSDDIKFARKVKDNTINGCIIFISENESLVFESLSVQPLQFIRINNFDEDFKNMLKVLGDYLNNINRTITLKTGLATVRLNMNNIIFIESFGHYLIVHSTNGEYKVRGKISNIIDEINNPIMIRVHKSYIVNTKFVEEILSNRLILKSNIDIPIGRSFKETVIKNCL</sequence>
<dbReference type="EMBL" id="CZBO01000010">
    <property type="protein sequence ID" value="CUQ32079.1"/>
    <property type="molecule type" value="Genomic_DNA"/>
</dbReference>
<name>A0A174VM27_9CLOT</name>
<reference evidence="2 3" key="1">
    <citation type="submission" date="2015-09" db="EMBL/GenBank/DDBJ databases">
        <authorList>
            <consortium name="Pathogen Informatics"/>
        </authorList>
    </citation>
    <scope>NUCLEOTIDE SEQUENCE [LARGE SCALE GENOMIC DNA]</scope>
    <source>
        <strain evidence="2 3">2789STDY5834956</strain>
    </source>
</reference>
<protein>
    <submittedName>
        <fullName evidence="2">Response regulator receiver protein</fullName>
    </submittedName>
</protein>
<feature type="domain" description="HTH LytTR-type" evidence="1">
    <location>
        <begin position="123"/>
        <end position="211"/>
    </location>
</feature>
<dbReference type="Pfam" id="PF04397">
    <property type="entry name" value="LytTR"/>
    <property type="match status" value="1"/>
</dbReference>
<organism evidence="2 3">
    <name type="scientific">Clostridium baratii</name>
    <dbReference type="NCBI Taxonomy" id="1561"/>
    <lineage>
        <taxon>Bacteria</taxon>
        <taxon>Bacillati</taxon>
        <taxon>Bacillota</taxon>
        <taxon>Clostridia</taxon>
        <taxon>Eubacteriales</taxon>
        <taxon>Clostridiaceae</taxon>
        <taxon>Clostridium</taxon>
    </lineage>
</organism>
<accession>A0A174VM27</accession>
<dbReference type="PROSITE" id="PS50930">
    <property type="entry name" value="HTH_LYTTR"/>
    <property type="match status" value="1"/>
</dbReference>
<gene>
    <name evidence="2" type="primary">lytR_6</name>
    <name evidence="2" type="ORF">ERS852568_02841</name>
</gene>
<dbReference type="SMART" id="SM00850">
    <property type="entry name" value="LytTR"/>
    <property type="match status" value="1"/>
</dbReference>